<dbReference type="GeneID" id="106748985"/>
<keyword evidence="3" id="KW-1185">Reference proteome</keyword>
<sequence>MVHRRIIHSMIWWLLWFPACFPAQRLLPSQYAPSFTRGSERLISITPFVRVPSTVARPAFSTNVVNRDVDKQESVIFNNVNGKLIQVVNGHYAYISPEGIPVSIYYIVDDNGYRASFKLGTAVTGYQPLEKPVPVDRPYPVHPNIIRSG</sequence>
<gene>
    <name evidence="4" type="primary">LOC106748985</name>
</gene>
<protein>
    <submittedName>
        <fullName evidence="4">Uncharacterized protein LOC106748985</fullName>
    </submittedName>
</protein>
<dbReference type="PROSITE" id="PS51155">
    <property type="entry name" value="CHIT_BIND_RR_2"/>
    <property type="match status" value="1"/>
</dbReference>
<evidence type="ECO:0000313" key="4">
    <source>
        <dbReference type="RefSeq" id="XP_014483442.1"/>
    </source>
</evidence>
<feature type="signal peptide" evidence="2">
    <location>
        <begin position="1"/>
        <end position="22"/>
    </location>
</feature>
<evidence type="ECO:0000256" key="2">
    <source>
        <dbReference type="SAM" id="SignalP"/>
    </source>
</evidence>
<accession>A0A6P3XZE3</accession>
<dbReference type="AlphaFoldDB" id="A0A6P3XZE3"/>
<dbReference type="KEGG" id="dqu:106748985"/>
<feature type="chain" id="PRO_5027908566" evidence="2">
    <location>
        <begin position="23"/>
        <end position="149"/>
    </location>
</feature>
<evidence type="ECO:0000313" key="3">
    <source>
        <dbReference type="Proteomes" id="UP000515204"/>
    </source>
</evidence>
<organism evidence="3 4">
    <name type="scientific">Dinoponera quadriceps</name>
    <name type="common">South American ant</name>
    <dbReference type="NCBI Taxonomy" id="609295"/>
    <lineage>
        <taxon>Eukaryota</taxon>
        <taxon>Metazoa</taxon>
        <taxon>Ecdysozoa</taxon>
        <taxon>Arthropoda</taxon>
        <taxon>Hexapoda</taxon>
        <taxon>Insecta</taxon>
        <taxon>Pterygota</taxon>
        <taxon>Neoptera</taxon>
        <taxon>Endopterygota</taxon>
        <taxon>Hymenoptera</taxon>
        <taxon>Apocrita</taxon>
        <taxon>Aculeata</taxon>
        <taxon>Formicoidea</taxon>
        <taxon>Formicidae</taxon>
        <taxon>Ponerinae</taxon>
        <taxon>Ponerini</taxon>
        <taxon>Dinoponera</taxon>
    </lineage>
</organism>
<dbReference type="OrthoDB" id="6629557at2759"/>
<evidence type="ECO:0000256" key="1">
    <source>
        <dbReference type="PROSITE-ProRule" id="PRU00497"/>
    </source>
</evidence>
<dbReference type="Proteomes" id="UP000515204">
    <property type="component" value="Unplaced"/>
</dbReference>
<keyword evidence="1" id="KW-0193">Cuticle</keyword>
<proteinExistence type="predicted"/>
<keyword evidence="2" id="KW-0732">Signal</keyword>
<name>A0A6P3XZE3_DINQU</name>
<reference evidence="4" key="1">
    <citation type="submission" date="2025-08" db="UniProtKB">
        <authorList>
            <consortium name="RefSeq"/>
        </authorList>
    </citation>
    <scope>IDENTIFICATION</scope>
</reference>
<dbReference type="Pfam" id="PF00379">
    <property type="entry name" value="Chitin_bind_4"/>
    <property type="match status" value="1"/>
</dbReference>
<dbReference type="RefSeq" id="XP_014483442.1">
    <property type="nucleotide sequence ID" value="XM_014627956.1"/>
</dbReference>
<dbReference type="GO" id="GO:0042302">
    <property type="term" value="F:structural constituent of cuticle"/>
    <property type="evidence" value="ECO:0007669"/>
    <property type="project" value="UniProtKB-UniRule"/>
</dbReference>
<dbReference type="InterPro" id="IPR000618">
    <property type="entry name" value="Insect_cuticle"/>
</dbReference>